<accession>A0ABR8SV18</accession>
<gene>
    <name evidence="4" type="ORF">H9647_04705</name>
</gene>
<organism evidence="4 5">
    <name type="scientific">Paenibacillus gallinarum</name>
    <dbReference type="NCBI Taxonomy" id="2762232"/>
    <lineage>
        <taxon>Bacteria</taxon>
        <taxon>Bacillati</taxon>
        <taxon>Bacillota</taxon>
        <taxon>Bacilli</taxon>
        <taxon>Bacillales</taxon>
        <taxon>Paenibacillaceae</taxon>
        <taxon>Paenibacillus</taxon>
    </lineage>
</organism>
<dbReference type="NCBIfam" id="TIGR00040">
    <property type="entry name" value="yfcE"/>
    <property type="match status" value="1"/>
</dbReference>
<comment type="caution">
    <text evidence="4">The sequence shown here is derived from an EMBL/GenBank/DDBJ whole genome shotgun (WGS) entry which is preliminary data.</text>
</comment>
<evidence type="ECO:0000259" key="3">
    <source>
        <dbReference type="Pfam" id="PF12850"/>
    </source>
</evidence>
<proteinExistence type="inferred from homology"/>
<dbReference type="InterPro" id="IPR024654">
    <property type="entry name" value="Calcineurin-like_PHP_lpxH"/>
</dbReference>
<dbReference type="RefSeq" id="WP_191798670.1">
    <property type="nucleotide sequence ID" value="NZ_JACSQL010000001.1"/>
</dbReference>
<dbReference type="PANTHER" id="PTHR11124">
    <property type="entry name" value="VACUOLAR SORTING PROTEIN VPS29"/>
    <property type="match status" value="1"/>
</dbReference>
<comment type="similarity">
    <text evidence="1 2">Belongs to the metallophosphoesterase superfamily. YfcE family.</text>
</comment>
<dbReference type="Proteomes" id="UP000608071">
    <property type="component" value="Unassembled WGS sequence"/>
</dbReference>
<evidence type="ECO:0000313" key="5">
    <source>
        <dbReference type="Proteomes" id="UP000608071"/>
    </source>
</evidence>
<evidence type="ECO:0000313" key="4">
    <source>
        <dbReference type="EMBL" id="MBD7967352.1"/>
    </source>
</evidence>
<reference evidence="4 5" key="1">
    <citation type="submission" date="2020-08" db="EMBL/GenBank/DDBJ databases">
        <title>A Genomic Blueprint of the Chicken Gut Microbiome.</title>
        <authorList>
            <person name="Gilroy R."/>
            <person name="Ravi A."/>
            <person name="Getino M."/>
            <person name="Pursley I."/>
            <person name="Horton D.L."/>
            <person name="Alikhan N.-F."/>
            <person name="Baker D."/>
            <person name="Gharbi K."/>
            <person name="Hall N."/>
            <person name="Watson M."/>
            <person name="Adriaenssens E.M."/>
            <person name="Foster-Nyarko E."/>
            <person name="Jarju S."/>
            <person name="Secka A."/>
            <person name="Antonio M."/>
            <person name="Oren A."/>
            <person name="Chaudhuri R."/>
            <person name="La Ragione R.M."/>
            <person name="Hildebrand F."/>
            <person name="Pallen M.J."/>
        </authorList>
    </citation>
    <scope>NUCLEOTIDE SEQUENCE [LARGE SCALE GENOMIC DNA]</scope>
    <source>
        <strain evidence="4 5">Sa2BVA9</strain>
    </source>
</reference>
<dbReference type="InterPro" id="IPR029052">
    <property type="entry name" value="Metallo-depent_PP-like"/>
</dbReference>
<dbReference type="EC" id="3.1.4.-" evidence="2"/>
<dbReference type="EMBL" id="JACSQL010000001">
    <property type="protein sequence ID" value="MBD7967352.1"/>
    <property type="molecule type" value="Genomic_DNA"/>
</dbReference>
<dbReference type="Pfam" id="PF12850">
    <property type="entry name" value="Metallophos_2"/>
    <property type="match status" value="1"/>
</dbReference>
<evidence type="ECO:0000256" key="1">
    <source>
        <dbReference type="ARBA" id="ARBA00008950"/>
    </source>
</evidence>
<dbReference type="SUPFAM" id="SSF56300">
    <property type="entry name" value="Metallo-dependent phosphatases"/>
    <property type="match status" value="1"/>
</dbReference>
<dbReference type="InterPro" id="IPR000979">
    <property type="entry name" value="Phosphodiesterase_MJ0936/Vps29"/>
</dbReference>
<feature type="domain" description="Calcineurin-like phosphoesterase" evidence="3">
    <location>
        <begin position="1"/>
        <end position="151"/>
    </location>
</feature>
<protein>
    <recommendedName>
        <fullName evidence="2">Phosphoesterase</fullName>
        <ecNumber evidence="2">3.1.4.-</ecNumber>
    </recommendedName>
</protein>
<keyword evidence="2" id="KW-0479">Metal-binding</keyword>
<comment type="cofactor">
    <cofactor evidence="2">
        <name>a divalent metal cation</name>
        <dbReference type="ChEBI" id="CHEBI:60240"/>
    </cofactor>
</comment>
<dbReference type="Gene3D" id="3.60.21.10">
    <property type="match status" value="1"/>
</dbReference>
<sequence length="165" mass="18116">MKITVLSDTHMPRMSKALPAPLLHDIQDSDLIFHAGDWSDMSVYEELLSMGKVHGVTGNTDLIMLRGILPEQTIVEAGGKRFGLVHGHLGKGSTEANALAAFSGEEVDCIIFGHSHIPLLKQHGNCILFNPGSPTDKRRQQQYSHGVITIDGDIHAEHVFYDHKS</sequence>
<keyword evidence="5" id="KW-1185">Reference proteome</keyword>
<evidence type="ECO:0000256" key="2">
    <source>
        <dbReference type="RuleBase" id="RU362039"/>
    </source>
</evidence>
<name>A0ABR8SV18_9BACL</name>